<dbReference type="Proteomes" id="UP000293360">
    <property type="component" value="Unassembled WGS sequence"/>
</dbReference>
<keyword evidence="3" id="KW-1133">Transmembrane helix</keyword>
<reference evidence="5 6" key="1">
    <citation type="submission" date="2018-06" db="EMBL/GenBank/DDBJ databases">
        <title>Complete Genomes of Monosporascus.</title>
        <authorList>
            <person name="Robinson A.J."/>
            <person name="Natvig D.O."/>
        </authorList>
    </citation>
    <scope>NUCLEOTIDE SEQUENCE [LARGE SCALE GENOMIC DNA]</scope>
    <source>
        <strain evidence="5 6">CBS 110550</strain>
    </source>
</reference>
<evidence type="ECO:0000256" key="1">
    <source>
        <dbReference type="ARBA" id="ARBA00004141"/>
    </source>
</evidence>
<dbReference type="SUPFAM" id="SSF103473">
    <property type="entry name" value="MFS general substrate transporter"/>
    <property type="match status" value="1"/>
</dbReference>
<feature type="compositionally biased region" description="Basic and acidic residues" evidence="2">
    <location>
        <begin position="1"/>
        <end position="16"/>
    </location>
</feature>
<accession>A0A4Q4TAU3</accession>
<feature type="transmembrane region" description="Helical" evidence="3">
    <location>
        <begin position="159"/>
        <end position="175"/>
    </location>
</feature>
<evidence type="ECO:0000313" key="5">
    <source>
        <dbReference type="EMBL" id="RYP03725.1"/>
    </source>
</evidence>
<dbReference type="GO" id="GO:0016020">
    <property type="term" value="C:membrane"/>
    <property type="evidence" value="ECO:0007669"/>
    <property type="project" value="UniProtKB-SubCell"/>
</dbReference>
<gene>
    <name evidence="5" type="ORF">DL764_004949</name>
</gene>
<feature type="transmembrane region" description="Helical" evidence="3">
    <location>
        <begin position="248"/>
        <end position="267"/>
    </location>
</feature>
<keyword evidence="3" id="KW-0472">Membrane</keyword>
<name>A0A4Q4TAU3_9PEZI</name>
<feature type="region of interest" description="Disordered" evidence="2">
    <location>
        <begin position="1"/>
        <end position="45"/>
    </location>
</feature>
<dbReference type="Gene3D" id="1.20.1250.20">
    <property type="entry name" value="MFS general substrate transporter like domains"/>
    <property type="match status" value="1"/>
</dbReference>
<dbReference type="PROSITE" id="PS50850">
    <property type="entry name" value="MFS"/>
    <property type="match status" value="1"/>
</dbReference>
<feature type="compositionally biased region" description="Polar residues" evidence="2">
    <location>
        <begin position="18"/>
        <end position="27"/>
    </location>
</feature>
<comment type="subcellular location">
    <subcellularLocation>
        <location evidence="1">Membrane</location>
        <topology evidence="1">Multi-pass membrane protein</topology>
    </subcellularLocation>
</comment>
<organism evidence="5 6">
    <name type="scientific">Monosporascus ibericus</name>
    <dbReference type="NCBI Taxonomy" id="155417"/>
    <lineage>
        <taxon>Eukaryota</taxon>
        <taxon>Fungi</taxon>
        <taxon>Dikarya</taxon>
        <taxon>Ascomycota</taxon>
        <taxon>Pezizomycotina</taxon>
        <taxon>Sordariomycetes</taxon>
        <taxon>Xylariomycetidae</taxon>
        <taxon>Xylariales</taxon>
        <taxon>Xylariales incertae sedis</taxon>
        <taxon>Monosporascus</taxon>
    </lineage>
</organism>
<evidence type="ECO:0000259" key="4">
    <source>
        <dbReference type="PROSITE" id="PS50850"/>
    </source>
</evidence>
<dbReference type="AlphaFoldDB" id="A0A4Q4TAU3"/>
<evidence type="ECO:0000313" key="6">
    <source>
        <dbReference type="Proteomes" id="UP000293360"/>
    </source>
</evidence>
<dbReference type="EMBL" id="QJNU01000244">
    <property type="protein sequence ID" value="RYP03725.1"/>
    <property type="molecule type" value="Genomic_DNA"/>
</dbReference>
<protein>
    <recommendedName>
        <fullName evidence="4">Major facilitator superfamily (MFS) profile domain-containing protein</fullName>
    </recommendedName>
</protein>
<feature type="transmembrane region" description="Helical" evidence="3">
    <location>
        <begin position="359"/>
        <end position="380"/>
    </location>
</feature>
<dbReference type="InterPro" id="IPR011701">
    <property type="entry name" value="MFS"/>
</dbReference>
<dbReference type="PANTHER" id="PTHR42910">
    <property type="entry name" value="TRANSPORTER SCO4007-RELATED"/>
    <property type="match status" value="1"/>
</dbReference>
<keyword evidence="3" id="KW-0812">Transmembrane</keyword>
<dbReference type="Pfam" id="PF07690">
    <property type="entry name" value="MFS_1"/>
    <property type="match status" value="1"/>
</dbReference>
<dbReference type="InterPro" id="IPR036259">
    <property type="entry name" value="MFS_trans_sf"/>
</dbReference>
<proteinExistence type="predicted"/>
<dbReference type="GO" id="GO:0022857">
    <property type="term" value="F:transmembrane transporter activity"/>
    <property type="evidence" value="ECO:0007669"/>
    <property type="project" value="InterPro"/>
</dbReference>
<feature type="domain" description="Major facilitator superfamily (MFS) profile" evidence="4">
    <location>
        <begin position="71"/>
        <end position="533"/>
    </location>
</feature>
<dbReference type="OrthoDB" id="2105912at2759"/>
<dbReference type="InterPro" id="IPR020846">
    <property type="entry name" value="MFS_dom"/>
</dbReference>
<feature type="transmembrane region" description="Helical" evidence="3">
    <location>
        <begin position="452"/>
        <end position="470"/>
    </location>
</feature>
<dbReference type="PANTHER" id="PTHR42910:SF1">
    <property type="entry name" value="MAJOR FACILITATOR SUPERFAMILY (MFS) PROFILE DOMAIN-CONTAINING PROTEIN"/>
    <property type="match status" value="1"/>
</dbReference>
<keyword evidence="6" id="KW-1185">Reference proteome</keyword>
<feature type="transmembrane region" description="Helical" evidence="3">
    <location>
        <begin position="218"/>
        <end position="242"/>
    </location>
</feature>
<dbReference type="CDD" id="cd17324">
    <property type="entry name" value="MFS_NepI_like"/>
    <property type="match status" value="1"/>
</dbReference>
<evidence type="ECO:0000256" key="3">
    <source>
        <dbReference type="SAM" id="Phobius"/>
    </source>
</evidence>
<feature type="transmembrane region" description="Helical" evidence="3">
    <location>
        <begin position="133"/>
        <end position="152"/>
    </location>
</feature>
<comment type="caution">
    <text evidence="5">The sequence shown here is derived from an EMBL/GenBank/DDBJ whole genome shotgun (WGS) entry which is preliminary data.</text>
</comment>
<sequence>MALAAEDGKKQEDGEQRGGSNSGQSVTADEGVAGTSRAEPEETSRFAKPRAVLNWMPQRCRYDPENPPSFTLGMNILLAFVRLSPRDALRAGRSQTNSGQATTFTVANLYYAQPILNVIAEEFRVSYERASNVAALSQAGYAVGLAFVCPIADVVPRRPFILFLIFMTATVWLGLCVTDNFSVFIALSFICGVGTVTPQIMLPLVGDLAPPHRRASSLSVVVSALALGLMVARVLSGIVANYTSWRNIYWLAFAAQYVTLGILFFTLPDYPAKNKRLKYFPLLWSMVVLVVKEPLLAQACFIGFMLSGAFTSFWTTLTFLLASPPYEYSSLEIGLFAFIGIMVILLAPVWSRLITDRFVQLFSVILGLVIDFIGVVIGTFTGTSTVAGPIIQAVMMDTGANFAHTANRSNVYNLDPKARNRINTAYMVFAFAGQLTGTAVGNRLYAEGGWRWSGSCNIAFLGAALIVAAIRGPRETGWIGWSGGWDIRRDDLPAKENTSTGTERAVEEASAFAMESIRVTPNPDEKESKGKST</sequence>
<feature type="compositionally biased region" description="Basic and acidic residues" evidence="2">
    <location>
        <begin position="523"/>
        <end position="533"/>
    </location>
</feature>
<feature type="transmembrane region" description="Helical" evidence="3">
    <location>
        <begin position="301"/>
        <end position="321"/>
    </location>
</feature>
<feature type="transmembrane region" description="Helical" evidence="3">
    <location>
        <begin position="425"/>
        <end position="446"/>
    </location>
</feature>
<feature type="transmembrane region" description="Helical" evidence="3">
    <location>
        <begin position="279"/>
        <end position="295"/>
    </location>
</feature>
<evidence type="ECO:0000256" key="2">
    <source>
        <dbReference type="SAM" id="MobiDB-lite"/>
    </source>
</evidence>
<feature type="region of interest" description="Disordered" evidence="2">
    <location>
        <begin position="512"/>
        <end position="533"/>
    </location>
</feature>
<feature type="transmembrane region" description="Helical" evidence="3">
    <location>
        <begin position="333"/>
        <end position="353"/>
    </location>
</feature>
<feature type="transmembrane region" description="Helical" evidence="3">
    <location>
        <begin position="181"/>
        <end position="206"/>
    </location>
</feature>